<sequence length="59" mass="6590">MSVSTRIVSVLWRETTSILGDYFLNYAMAQGRNPVEGNPVGDVPIGSRYDDVRKDSSRL</sequence>
<protein>
    <submittedName>
        <fullName evidence="2">Uncharacterized protein</fullName>
    </submittedName>
</protein>
<accession>A0ABQ3AVA8</accession>
<evidence type="ECO:0000313" key="3">
    <source>
        <dbReference type="Proteomes" id="UP000601597"/>
    </source>
</evidence>
<proteinExistence type="predicted"/>
<organism evidence="2 3">
    <name type="scientific">Marinobacter zhanjiangensis</name>
    <dbReference type="NCBI Taxonomy" id="578215"/>
    <lineage>
        <taxon>Bacteria</taxon>
        <taxon>Pseudomonadati</taxon>
        <taxon>Pseudomonadota</taxon>
        <taxon>Gammaproteobacteria</taxon>
        <taxon>Pseudomonadales</taxon>
        <taxon>Marinobacteraceae</taxon>
        <taxon>Marinobacter</taxon>
    </lineage>
</organism>
<comment type="caution">
    <text evidence="2">The sequence shown here is derived from an EMBL/GenBank/DDBJ whole genome shotgun (WGS) entry which is preliminary data.</text>
</comment>
<reference evidence="3" key="1">
    <citation type="journal article" date="2019" name="Int. J. Syst. Evol. Microbiol.">
        <title>The Global Catalogue of Microorganisms (GCM) 10K type strain sequencing project: providing services to taxonomists for standard genome sequencing and annotation.</title>
        <authorList>
            <consortium name="The Broad Institute Genomics Platform"/>
            <consortium name="The Broad Institute Genome Sequencing Center for Infectious Disease"/>
            <person name="Wu L."/>
            <person name="Ma J."/>
        </authorList>
    </citation>
    <scope>NUCLEOTIDE SEQUENCE [LARGE SCALE GENOMIC DNA]</scope>
    <source>
        <strain evidence="3">KCTC 22280</strain>
    </source>
</reference>
<evidence type="ECO:0000256" key="1">
    <source>
        <dbReference type="SAM" id="MobiDB-lite"/>
    </source>
</evidence>
<keyword evidence="3" id="KW-1185">Reference proteome</keyword>
<feature type="region of interest" description="Disordered" evidence="1">
    <location>
        <begin position="32"/>
        <end position="59"/>
    </location>
</feature>
<gene>
    <name evidence="2" type="ORF">GCM10007071_10530</name>
</gene>
<feature type="compositionally biased region" description="Basic and acidic residues" evidence="1">
    <location>
        <begin position="48"/>
        <end position="59"/>
    </location>
</feature>
<dbReference type="Proteomes" id="UP000601597">
    <property type="component" value="Unassembled WGS sequence"/>
</dbReference>
<dbReference type="EMBL" id="BMXV01000002">
    <property type="protein sequence ID" value="GGY65656.1"/>
    <property type="molecule type" value="Genomic_DNA"/>
</dbReference>
<name>A0ABQ3AVA8_9GAMM</name>
<evidence type="ECO:0000313" key="2">
    <source>
        <dbReference type="EMBL" id="GGY65656.1"/>
    </source>
</evidence>